<comment type="caution">
    <text evidence="8">The sequence shown here is derived from an EMBL/GenBank/DDBJ whole genome shotgun (WGS) entry which is preliminary data.</text>
</comment>
<dbReference type="GO" id="GO:0003676">
    <property type="term" value="F:nucleic acid binding"/>
    <property type="evidence" value="ECO:0007669"/>
    <property type="project" value="InterPro"/>
</dbReference>
<dbReference type="InterPro" id="IPR001650">
    <property type="entry name" value="Helicase_C-like"/>
</dbReference>
<dbReference type="Pfam" id="PF19955">
    <property type="entry name" value="EAD1"/>
    <property type="match status" value="1"/>
</dbReference>
<evidence type="ECO:0000256" key="3">
    <source>
        <dbReference type="ARBA" id="ARBA00022806"/>
    </source>
</evidence>
<dbReference type="InterPro" id="IPR011545">
    <property type="entry name" value="DEAD/DEAH_box_helicase_dom"/>
</dbReference>
<dbReference type="Pfam" id="PF00270">
    <property type="entry name" value="DEAD"/>
    <property type="match status" value="1"/>
</dbReference>
<dbReference type="GO" id="GO:0005524">
    <property type="term" value="F:ATP binding"/>
    <property type="evidence" value="ECO:0007669"/>
    <property type="project" value="UniProtKB-KW"/>
</dbReference>
<dbReference type="InterPro" id="IPR050474">
    <property type="entry name" value="Hel308_SKI2-like"/>
</dbReference>
<dbReference type="InterPro" id="IPR045430">
    <property type="entry name" value="EAD1"/>
</dbReference>
<evidence type="ECO:0000256" key="5">
    <source>
        <dbReference type="SAM" id="MobiDB-lite"/>
    </source>
</evidence>
<protein>
    <submittedName>
        <fullName evidence="8">ATP-dependent RNA helicase HelY</fullName>
        <ecNumber evidence="8">3.6.4.-</ecNumber>
    </submittedName>
</protein>
<name>A0A7W7M1B0_9ACTN</name>
<dbReference type="PANTHER" id="PTHR47961">
    <property type="entry name" value="DNA POLYMERASE THETA, PUTATIVE (AFU_ORTHOLOGUE AFUA_1G05260)-RELATED"/>
    <property type="match status" value="1"/>
</dbReference>
<accession>A0A7W7M1B0</accession>
<dbReference type="AlphaFoldDB" id="A0A7W7M1B0"/>
<dbReference type="GO" id="GO:0004386">
    <property type="term" value="F:helicase activity"/>
    <property type="evidence" value="ECO:0007669"/>
    <property type="project" value="UniProtKB-KW"/>
</dbReference>
<dbReference type="EMBL" id="JACHJI010000007">
    <property type="protein sequence ID" value="MBB4900207.1"/>
    <property type="molecule type" value="Genomic_DNA"/>
</dbReference>
<dbReference type="PROSITE" id="PS51192">
    <property type="entry name" value="HELICASE_ATP_BIND_1"/>
    <property type="match status" value="1"/>
</dbReference>
<evidence type="ECO:0000259" key="6">
    <source>
        <dbReference type="PROSITE" id="PS51192"/>
    </source>
</evidence>
<keyword evidence="2 8" id="KW-0378">Hydrolase</keyword>
<proteinExistence type="predicted"/>
<evidence type="ECO:0000256" key="1">
    <source>
        <dbReference type="ARBA" id="ARBA00022741"/>
    </source>
</evidence>
<dbReference type="Proteomes" id="UP000579523">
    <property type="component" value="Unassembled WGS sequence"/>
</dbReference>
<feature type="region of interest" description="Disordered" evidence="5">
    <location>
        <begin position="134"/>
        <end position="159"/>
    </location>
</feature>
<dbReference type="RefSeq" id="WP_184823586.1">
    <property type="nucleotide sequence ID" value="NZ_BMTI01000008.1"/>
</dbReference>
<evidence type="ECO:0000256" key="4">
    <source>
        <dbReference type="ARBA" id="ARBA00022840"/>
    </source>
</evidence>
<dbReference type="PROSITE" id="PS51194">
    <property type="entry name" value="HELICASE_CTER"/>
    <property type="match status" value="1"/>
</dbReference>
<dbReference type="SMART" id="SM00490">
    <property type="entry name" value="HELICc"/>
    <property type="match status" value="1"/>
</dbReference>
<keyword evidence="4" id="KW-0067">ATP-binding</keyword>
<keyword evidence="9" id="KW-1185">Reference proteome</keyword>
<keyword evidence="1" id="KW-0547">Nucleotide-binding</keyword>
<gene>
    <name evidence="8" type="ORF">FHS37_004269</name>
</gene>
<feature type="domain" description="Helicase C-terminal" evidence="7">
    <location>
        <begin position="481"/>
        <end position="699"/>
    </location>
</feature>
<evidence type="ECO:0000313" key="9">
    <source>
        <dbReference type="Proteomes" id="UP000579523"/>
    </source>
</evidence>
<dbReference type="SMART" id="SM00487">
    <property type="entry name" value="DEXDc"/>
    <property type="match status" value="1"/>
</dbReference>
<dbReference type="InterPro" id="IPR014001">
    <property type="entry name" value="Helicase_ATP-bd"/>
</dbReference>
<evidence type="ECO:0000313" key="8">
    <source>
        <dbReference type="EMBL" id="MBB4900207.1"/>
    </source>
</evidence>
<dbReference type="SUPFAM" id="SSF52540">
    <property type="entry name" value="P-loop containing nucleoside triphosphate hydrolases"/>
    <property type="match status" value="1"/>
</dbReference>
<evidence type="ECO:0000256" key="2">
    <source>
        <dbReference type="ARBA" id="ARBA00022801"/>
    </source>
</evidence>
<dbReference type="GO" id="GO:0016787">
    <property type="term" value="F:hydrolase activity"/>
    <property type="evidence" value="ECO:0007669"/>
    <property type="project" value="UniProtKB-KW"/>
</dbReference>
<dbReference type="PANTHER" id="PTHR47961:SF6">
    <property type="entry name" value="DNA-DIRECTED DNA POLYMERASE"/>
    <property type="match status" value="1"/>
</dbReference>
<reference evidence="8 9" key="1">
    <citation type="submission" date="2020-08" db="EMBL/GenBank/DDBJ databases">
        <title>Genomic Encyclopedia of Type Strains, Phase III (KMG-III): the genomes of soil and plant-associated and newly described type strains.</title>
        <authorList>
            <person name="Whitman W."/>
        </authorList>
    </citation>
    <scope>NUCLEOTIDE SEQUENCE [LARGE SCALE GENOMIC DNA]</scope>
    <source>
        <strain evidence="8 9">CECT 3273</strain>
    </source>
</reference>
<sequence>MTLADAPESPQPLGTGSGEPDAWDIPDEDWTLLVRGLTKVCKDSERRRKFLTDLGFPADGLPFDGKNHRDFWDEVRTEAQAGVVDWGWREIVRAVLTEGRYPHNVECKTLAVRHGLQVDAPTEPLVPPARPEVIVIPGSPPSSSSSPDPSSSPPQASRAVAPAVVIPAQAPPDHSALLPDVSGYPDLLPRSAQPDQRKAFLELWEEKLGPWEKLDGFQRELIRVCRKIIDDRGIALVYAVTNSGKTTVARVGMTMALNSGNSAMMLLPTKALVAQEEAEWQSWRDSRKPLDKLNVYGVSRDYPESDRPVGGGRYSVAVAIYEKLGVYLVNGLSPLDKTGVVVVDELQMLAETSDRAAKLEALLTLIKLRIGGEQPALLGLSAALTPEAGETLERWLGTGRTTFTPSSNERPVPLDTYVVGRRSWLVQPNSHLLSMPGRAVPDSEYQQDHSLPELRTKYAQALSKGLNGLQGLSTAELAATLVLSILKQNDKRRIIVFVPTRTASDQLAEGIRKVLDQAMGQPSGGSPWAHGRYNNESSAARDRANSLYSRLRNSDIPGHELVIRGLRSGVAAHSAALAPPMRRMLEDEFRADDGLLRVLVATDTLAVGLNLPADTVIATSISGLSGAGTGRVRQILRPADLDNKGGRAGRRGKTAAGQGEFYILVPTDRELQMVDGLTAAEIDELSSVEGVFKRFVKSKSRSLKVRSQYRDPVAICGLVLQVLCQDNRMLTRRKWLERVRTILDNLLISYEPEPQPQIPTPERVLEELQNRGLIHEESLSRRPGAGKSLTLTPVGQAVGRSGLELDDAPELQQLAERARSGAGTIDLLWHACRTRPIRQVTAWVSLPGQSTSRHLPSLKGAVQTMAMAHCSESEQQRASCRQWVASESVVMPDRLLDPQNAVASEELRNLMESDEETASLDEINALLRALVAYEWMKGIPFAEMQQRFSGSIRSEEEPDKGHMKPPSLSLFYSDVEQLCEQMAGYLRAAAEISVTDDGVDHSGRMQAISQQVESGLPTWLAQVSKMRIAGLHRERLAKLAALPEEEQPSPLSRLVDTDQLRDVLTDSERKDARRIIDDRVAQEREHRERLAREWASVLIPGGDGAFFDDVSTKLENADGHVSYLKELCWLAECLGMETTPVRQEGSYVLSEWSAEGAGSITLRVPVSVLTSDMALEVSPEDTLIVVRDRRPGVHGVLGTQGSRARFLEPDHLLSTLAHLVKDHTQVPGQDVVDELRRIRRSSMGTGSWSVQPTRTQPEPD</sequence>
<dbReference type="InterPro" id="IPR027417">
    <property type="entry name" value="P-loop_NTPase"/>
</dbReference>
<organism evidence="8 9">
    <name type="scientific">Streptomyces griseomycini</name>
    <dbReference type="NCBI Taxonomy" id="66895"/>
    <lineage>
        <taxon>Bacteria</taxon>
        <taxon>Bacillati</taxon>
        <taxon>Actinomycetota</taxon>
        <taxon>Actinomycetes</taxon>
        <taxon>Kitasatosporales</taxon>
        <taxon>Streptomycetaceae</taxon>
        <taxon>Streptomyces</taxon>
    </lineage>
</organism>
<dbReference type="Gene3D" id="3.40.50.300">
    <property type="entry name" value="P-loop containing nucleotide triphosphate hydrolases"/>
    <property type="match status" value="2"/>
</dbReference>
<feature type="region of interest" description="Disordered" evidence="5">
    <location>
        <begin position="1"/>
        <end position="25"/>
    </location>
</feature>
<keyword evidence="3 8" id="KW-0347">Helicase</keyword>
<evidence type="ECO:0000259" key="7">
    <source>
        <dbReference type="PROSITE" id="PS51194"/>
    </source>
</evidence>
<dbReference type="EC" id="3.6.4.-" evidence="8"/>
<feature type="domain" description="Helicase ATP-binding" evidence="6">
    <location>
        <begin position="226"/>
        <end position="402"/>
    </location>
</feature>